<name>A0ACC2M2P5_PERAE</name>
<protein>
    <submittedName>
        <fullName evidence="1">Uncharacterized protein</fullName>
    </submittedName>
</protein>
<dbReference type="EMBL" id="CM056813">
    <property type="protein sequence ID" value="KAJ8639733.1"/>
    <property type="molecule type" value="Genomic_DNA"/>
</dbReference>
<dbReference type="Proteomes" id="UP001234297">
    <property type="component" value="Chromosome 5"/>
</dbReference>
<organism evidence="1 2">
    <name type="scientific">Persea americana</name>
    <name type="common">Avocado</name>
    <dbReference type="NCBI Taxonomy" id="3435"/>
    <lineage>
        <taxon>Eukaryota</taxon>
        <taxon>Viridiplantae</taxon>
        <taxon>Streptophyta</taxon>
        <taxon>Embryophyta</taxon>
        <taxon>Tracheophyta</taxon>
        <taxon>Spermatophyta</taxon>
        <taxon>Magnoliopsida</taxon>
        <taxon>Magnoliidae</taxon>
        <taxon>Laurales</taxon>
        <taxon>Lauraceae</taxon>
        <taxon>Persea</taxon>
    </lineage>
</organism>
<evidence type="ECO:0000313" key="1">
    <source>
        <dbReference type="EMBL" id="KAJ8639733.1"/>
    </source>
</evidence>
<gene>
    <name evidence="1" type="ORF">MRB53_016427</name>
</gene>
<keyword evidence="2" id="KW-1185">Reference proteome</keyword>
<proteinExistence type="predicted"/>
<evidence type="ECO:0000313" key="2">
    <source>
        <dbReference type="Proteomes" id="UP001234297"/>
    </source>
</evidence>
<sequence>MARLSSAQISKENKDRDPSSISSLQLSHRALSDVSCLTDFANLEKLDLSCNTLSSLEALGSCISLKWLSVVQNKLQSLKGIEGLSNLTVLNAGKNKLRSVDEVRCLISLRALILNDNEIASICRLDQLSYLNTLVLSRNPIHDIGDSLVKVKSITKLSLSNCRVQTIGSSLKYCVDLKEVRLAHNEITMLPAELAQNVKIQILDLGDNLIRNWPDLQVLSSLQKLKNLNLQGNPIAEKAKLPIKVKKLLPNLQIFNAKPTERDNIRENSKKKNPSHSKEDPHLDGAADHEAVREVKRKNPDPSLVSKKNITSQSEEDNSHIASDLEAGKKVKRKKPKIVDEGKPEGIDDGEAPFMELVLSASTGDPTDGGGKKRDVDAIQDVKSLSGVVSVSNKKKKTKSEKGTGRRALDFLLPPAEIGMGGPSTWND</sequence>
<accession>A0ACC2M2P5</accession>
<reference evidence="1 2" key="1">
    <citation type="journal article" date="2022" name="Hortic Res">
        <title>A haplotype resolved chromosomal level avocado genome allows analysis of novel avocado genes.</title>
        <authorList>
            <person name="Nath O."/>
            <person name="Fletcher S.J."/>
            <person name="Hayward A."/>
            <person name="Shaw L.M."/>
            <person name="Masouleh A.K."/>
            <person name="Furtado A."/>
            <person name="Henry R.J."/>
            <person name="Mitter N."/>
        </authorList>
    </citation>
    <scope>NUCLEOTIDE SEQUENCE [LARGE SCALE GENOMIC DNA]</scope>
    <source>
        <strain evidence="2">cv. Hass</strain>
    </source>
</reference>
<comment type="caution">
    <text evidence="1">The sequence shown here is derived from an EMBL/GenBank/DDBJ whole genome shotgun (WGS) entry which is preliminary data.</text>
</comment>